<accession>A0AAN9G0D0</accession>
<reference evidence="1 2" key="1">
    <citation type="submission" date="2024-02" db="EMBL/GenBank/DDBJ databases">
        <title>Chromosome-scale genome assembly of the rough periwinkle Littorina saxatilis.</title>
        <authorList>
            <person name="De Jode A."/>
            <person name="Faria R."/>
            <person name="Formenti G."/>
            <person name="Sims Y."/>
            <person name="Smith T.P."/>
            <person name="Tracey A."/>
            <person name="Wood J.M.D."/>
            <person name="Zagrodzka Z.B."/>
            <person name="Johannesson K."/>
            <person name="Butlin R.K."/>
            <person name="Leder E.H."/>
        </authorList>
    </citation>
    <scope>NUCLEOTIDE SEQUENCE [LARGE SCALE GENOMIC DNA]</scope>
    <source>
        <strain evidence="1">Snail1</strain>
        <tissue evidence="1">Muscle</tissue>
    </source>
</reference>
<proteinExistence type="predicted"/>
<dbReference type="EMBL" id="JBAMIC010000024">
    <property type="protein sequence ID" value="KAK7090197.1"/>
    <property type="molecule type" value="Genomic_DNA"/>
</dbReference>
<evidence type="ECO:0000313" key="2">
    <source>
        <dbReference type="Proteomes" id="UP001374579"/>
    </source>
</evidence>
<dbReference type="Proteomes" id="UP001374579">
    <property type="component" value="Unassembled WGS sequence"/>
</dbReference>
<comment type="caution">
    <text evidence="1">The sequence shown here is derived from an EMBL/GenBank/DDBJ whole genome shotgun (WGS) entry which is preliminary data.</text>
</comment>
<name>A0AAN9G0D0_9CAEN</name>
<evidence type="ECO:0000313" key="1">
    <source>
        <dbReference type="EMBL" id="KAK7090197.1"/>
    </source>
</evidence>
<gene>
    <name evidence="1" type="ORF">V1264_010030</name>
</gene>
<keyword evidence="2" id="KW-1185">Reference proteome</keyword>
<organism evidence="1 2">
    <name type="scientific">Littorina saxatilis</name>
    <dbReference type="NCBI Taxonomy" id="31220"/>
    <lineage>
        <taxon>Eukaryota</taxon>
        <taxon>Metazoa</taxon>
        <taxon>Spiralia</taxon>
        <taxon>Lophotrochozoa</taxon>
        <taxon>Mollusca</taxon>
        <taxon>Gastropoda</taxon>
        <taxon>Caenogastropoda</taxon>
        <taxon>Littorinimorpha</taxon>
        <taxon>Littorinoidea</taxon>
        <taxon>Littorinidae</taxon>
        <taxon>Littorina</taxon>
    </lineage>
</organism>
<dbReference type="AlphaFoldDB" id="A0AAN9G0D0"/>
<sequence>MADLMESLDQSKWQKVDVSKKQAGYTEFQVMRQHKKLSPTSYRYVIQTDADEDPKGVVVEFTEKEKDPLKDIGTAELLLKEGQVVGIDLDGDCCELK</sequence>
<protein>
    <submittedName>
        <fullName evidence="1">Uncharacterized protein</fullName>
    </submittedName>
</protein>